<dbReference type="Proteomes" id="UP000016927">
    <property type="component" value="Unassembled WGS sequence"/>
</dbReference>
<keyword evidence="4 9" id="KW-0812">Transmembrane</keyword>
<evidence type="ECO:0000256" key="9">
    <source>
        <dbReference type="RuleBase" id="RU363121"/>
    </source>
</evidence>
<dbReference type="GO" id="GO:0016020">
    <property type="term" value="C:membrane"/>
    <property type="evidence" value="ECO:0007669"/>
    <property type="project" value="UniProtKB-SubCell"/>
</dbReference>
<evidence type="ECO:0000256" key="5">
    <source>
        <dbReference type="ARBA" id="ARBA00022741"/>
    </source>
</evidence>
<keyword evidence="11" id="KW-1185">Reference proteome</keyword>
<feature type="transmembrane region" description="Helical" evidence="9">
    <location>
        <begin position="36"/>
        <end position="56"/>
    </location>
</feature>
<protein>
    <recommendedName>
        <fullName evidence="9">ADP,ATP carrier protein</fullName>
    </recommendedName>
</protein>
<keyword evidence="3 9" id="KW-0813">Transport</keyword>
<comment type="similarity">
    <text evidence="2 9">Belongs to the ADP/ATP translocase tlc family.</text>
</comment>
<dbReference type="HOGENOM" id="CLU_023964_1_0_1"/>
<evidence type="ECO:0000313" key="11">
    <source>
        <dbReference type="Proteomes" id="UP000016927"/>
    </source>
</evidence>
<feature type="transmembrane region" description="Helical" evidence="9">
    <location>
        <begin position="165"/>
        <end position="187"/>
    </location>
</feature>
<feature type="transmembrane region" description="Helical" evidence="9">
    <location>
        <begin position="68"/>
        <end position="88"/>
    </location>
</feature>
<feature type="transmembrane region" description="Helical" evidence="9">
    <location>
        <begin position="447"/>
        <end position="469"/>
    </location>
</feature>
<evidence type="ECO:0000256" key="8">
    <source>
        <dbReference type="ARBA" id="ARBA00023136"/>
    </source>
</evidence>
<dbReference type="OrthoDB" id="2190844at2759"/>
<evidence type="ECO:0000256" key="7">
    <source>
        <dbReference type="ARBA" id="ARBA00022989"/>
    </source>
</evidence>
<dbReference type="PANTHER" id="PTHR31187:SF1">
    <property type="entry name" value="ADP,ATP CARRIER PROTEIN 1"/>
    <property type="match status" value="1"/>
</dbReference>
<dbReference type="GO" id="GO:0005471">
    <property type="term" value="F:ATP:ADP antiporter activity"/>
    <property type="evidence" value="ECO:0007669"/>
    <property type="project" value="InterPro"/>
</dbReference>
<feature type="non-terminal residue" evidence="10">
    <location>
        <position position="1"/>
    </location>
</feature>
<sequence length="484" mass="56399">KLKYSLIFTFFITTMINTLLEIFREIFIITKQQPSSIYFIKLFLTFPLIFGFMLIVQKSLSKYSLSVIYNFLTIIYVIFFILLGSLLLPNENLVQKGQVWVEEYVISVKLEEKRLKFLEPILYIYGEWIYTAIYVAAEMYGTFMIGLFYFTFANSLCTKAEMEDIFPYLSSTSAISMIISALLYMLFDFIKQRVSDDTSMMITSLLFITLSCLTLLIYFMNKMMEKNFKKSLETVYIPNKTTSNIWKLLESRLLRNISIILLVYSFSSGILDATWKNSLSDASKRYNIPTDKYSSVFVSVNYTLIPLSILIVNIFMYKYVIKLGWLFSSLITPLLSISTFTLISCLSFYNYPTETEKGFMFNDFLKKMPKFLDFENWTITISIVLIKICKFVNFDMAKEMISMRIPESKRGKYKSVYDGICIKLGKSLSAFYGAFFTVLEIPNLKKVAPITLALIVITNAYWIKAVLYVNKKFQECQEKNTEFD</sequence>
<keyword evidence="7 9" id="KW-1133">Transmembrane helix</keyword>
<proteinExistence type="inferred from homology"/>
<keyword evidence="8 9" id="KW-0472">Membrane</keyword>
<dbReference type="AlphaFoldDB" id="R0M797"/>
<keyword evidence="6 9" id="KW-0067">ATP-binding</keyword>
<evidence type="ECO:0000256" key="2">
    <source>
        <dbReference type="ARBA" id="ARBA00007127"/>
    </source>
</evidence>
<name>R0M797_NOSB1</name>
<organism evidence="10 11">
    <name type="scientific">Nosema bombycis (strain CQ1 / CVCC 102059)</name>
    <name type="common">Microsporidian parasite</name>
    <name type="synonym">Pebrine of silkworm</name>
    <dbReference type="NCBI Taxonomy" id="578461"/>
    <lineage>
        <taxon>Eukaryota</taxon>
        <taxon>Fungi</taxon>
        <taxon>Fungi incertae sedis</taxon>
        <taxon>Microsporidia</taxon>
        <taxon>Nosematidae</taxon>
        <taxon>Nosema</taxon>
    </lineage>
</organism>
<comment type="subcellular location">
    <subcellularLocation>
        <location evidence="1 9">Membrane</location>
        <topology evidence="1 9">Multi-pass membrane protein</topology>
    </subcellularLocation>
</comment>
<feature type="transmembrane region" description="Helical" evidence="9">
    <location>
        <begin position="377"/>
        <end position="394"/>
    </location>
</feature>
<dbReference type="STRING" id="578461.R0M797"/>
<feature type="transmembrane region" description="Helical" evidence="9">
    <location>
        <begin position="199"/>
        <end position="220"/>
    </location>
</feature>
<feature type="transmembrane region" description="Helical" evidence="9">
    <location>
        <begin position="253"/>
        <end position="275"/>
    </location>
</feature>
<feature type="transmembrane region" description="Helical" evidence="9">
    <location>
        <begin position="128"/>
        <end position="153"/>
    </location>
</feature>
<dbReference type="PANTHER" id="PTHR31187">
    <property type="match status" value="1"/>
</dbReference>
<evidence type="ECO:0000313" key="10">
    <source>
        <dbReference type="EMBL" id="EOB13854.1"/>
    </source>
</evidence>
<feature type="non-terminal residue" evidence="10">
    <location>
        <position position="484"/>
    </location>
</feature>
<feature type="transmembrane region" description="Helical" evidence="9">
    <location>
        <begin position="295"/>
        <end position="316"/>
    </location>
</feature>
<keyword evidence="5 9" id="KW-0547">Nucleotide-binding</keyword>
<reference evidence="10 11" key="1">
    <citation type="journal article" date="2013" name="BMC Genomics">
        <title>Comparative genomics of parasitic silkworm microsporidia reveal an association between genome expansion and host adaptation.</title>
        <authorList>
            <person name="Pan G."/>
            <person name="Xu J."/>
            <person name="Li T."/>
            <person name="Xia Q."/>
            <person name="Liu S.L."/>
            <person name="Zhang G."/>
            <person name="Li S."/>
            <person name="Li C."/>
            <person name="Liu H."/>
            <person name="Yang L."/>
            <person name="Liu T."/>
            <person name="Zhang X."/>
            <person name="Wu Z."/>
            <person name="Fan W."/>
            <person name="Dang X."/>
            <person name="Xiang H."/>
            <person name="Tao M."/>
            <person name="Li Y."/>
            <person name="Hu J."/>
            <person name="Li Z."/>
            <person name="Lin L."/>
            <person name="Luo J."/>
            <person name="Geng L."/>
            <person name="Wang L."/>
            <person name="Long M."/>
            <person name="Wan Y."/>
            <person name="He N."/>
            <person name="Zhang Z."/>
            <person name="Lu C."/>
            <person name="Keeling P.J."/>
            <person name="Wang J."/>
            <person name="Xiang Z."/>
            <person name="Zhou Z."/>
        </authorList>
    </citation>
    <scope>NUCLEOTIDE SEQUENCE [LARGE SCALE GENOMIC DNA]</scope>
    <source>
        <strain evidence="11">CQ1 / CVCC 102059</strain>
    </source>
</reference>
<gene>
    <name evidence="10" type="primary">TLC1</name>
    <name evidence="10" type="ORF">NBO_55g0018</name>
</gene>
<dbReference type="OMA" id="HPNTIDY"/>
<evidence type="ECO:0000256" key="3">
    <source>
        <dbReference type="ARBA" id="ARBA00022448"/>
    </source>
</evidence>
<dbReference type="EMBL" id="KB908963">
    <property type="protein sequence ID" value="EOB13854.1"/>
    <property type="molecule type" value="Genomic_DNA"/>
</dbReference>
<dbReference type="GO" id="GO:0005524">
    <property type="term" value="F:ATP binding"/>
    <property type="evidence" value="ECO:0007669"/>
    <property type="project" value="UniProtKB-KW"/>
</dbReference>
<dbReference type="InterPro" id="IPR004667">
    <property type="entry name" value="ADP_ATP_car_bac_type"/>
</dbReference>
<evidence type="ECO:0000256" key="6">
    <source>
        <dbReference type="ARBA" id="ARBA00022840"/>
    </source>
</evidence>
<feature type="transmembrane region" description="Helical" evidence="9">
    <location>
        <begin position="415"/>
        <end position="435"/>
    </location>
</feature>
<dbReference type="VEuPathDB" id="MicrosporidiaDB:NBO_55g0018"/>
<dbReference type="Pfam" id="PF03219">
    <property type="entry name" value="TLC"/>
    <property type="match status" value="1"/>
</dbReference>
<feature type="transmembrane region" description="Helical" evidence="9">
    <location>
        <begin position="323"/>
        <end position="349"/>
    </location>
</feature>
<feature type="transmembrane region" description="Helical" evidence="9">
    <location>
        <begin position="7"/>
        <end position="30"/>
    </location>
</feature>
<evidence type="ECO:0000256" key="1">
    <source>
        <dbReference type="ARBA" id="ARBA00004141"/>
    </source>
</evidence>
<accession>R0M797</accession>
<evidence type="ECO:0000256" key="4">
    <source>
        <dbReference type="ARBA" id="ARBA00022692"/>
    </source>
</evidence>